<organism evidence="1 2">
    <name type="scientific">Paraglaciecola psychrophila 170</name>
    <dbReference type="NCBI Taxonomy" id="1129794"/>
    <lineage>
        <taxon>Bacteria</taxon>
        <taxon>Pseudomonadati</taxon>
        <taxon>Pseudomonadota</taxon>
        <taxon>Gammaproteobacteria</taxon>
        <taxon>Alteromonadales</taxon>
        <taxon>Alteromonadaceae</taxon>
        <taxon>Paraglaciecola</taxon>
    </lineage>
</organism>
<keyword evidence="2" id="KW-1185">Reference proteome</keyword>
<dbReference type="EMBL" id="CP003837">
    <property type="protein sequence ID" value="AGH46970.1"/>
    <property type="molecule type" value="Genomic_DNA"/>
</dbReference>
<dbReference type="KEGG" id="gps:C427_4871"/>
<dbReference type="AlphaFoldDB" id="K7AYX9"/>
<dbReference type="HOGENOM" id="CLU_3028169_0_0_6"/>
<evidence type="ECO:0000313" key="2">
    <source>
        <dbReference type="Proteomes" id="UP000011864"/>
    </source>
</evidence>
<dbReference type="Proteomes" id="UP000011864">
    <property type="component" value="Chromosome"/>
</dbReference>
<evidence type="ECO:0000313" key="1">
    <source>
        <dbReference type="EMBL" id="AGH46970.1"/>
    </source>
</evidence>
<dbReference type="STRING" id="1129794.C427_4871"/>
<gene>
    <name evidence="1" type="ORF">C427_4871</name>
</gene>
<reference evidence="1 2" key="1">
    <citation type="journal article" date="2013" name="Genome Announc.">
        <title>Complete Genome Sequence of Glaciecola psychrophila Strain 170T.</title>
        <authorList>
            <person name="Yin J."/>
            <person name="Chen J."/>
            <person name="Liu G."/>
            <person name="Yu Y."/>
            <person name="Song L."/>
            <person name="Wang X."/>
            <person name="Qu X."/>
        </authorList>
    </citation>
    <scope>NUCLEOTIDE SEQUENCE [LARGE SCALE GENOMIC DNA]</scope>
    <source>
        <strain evidence="1 2">170</strain>
    </source>
</reference>
<protein>
    <submittedName>
        <fullName evidence="1">Uncharacterized protein</fullName>
    </submittedName>
</protein>
<dbReference type="PATRIC" id="fig|1129794.4.peg.4854"/>
<sequence>MAIITAIENGHINRTAISLKIYVKNHFKLIENTIADFVSKAWEAPTYVMHYKLTH</sequence>
<name>K7AYX9_9ALTE</name>
<proteinExistence type="predicted"/>
<accession>K7AYX9</accession>